<organism evidence="1 2">
    <name type="scientific">Geodia barretti</name>
    <name type="common">Barrett's horny sponge</name>
    <dbReference type="NCBI Taxonomy" id="519541"/>
    <lineage>
        <taxon>Eukaryota</taxon>
        <taxon>Metazoa</taxon>
        <taxon>Porifera</taxon>
        <taxon>Demospongiae</taxon>
        <taxon>Heteroscleromorpha</taxon>
        <taxon>Tetractinellida</taxon>
        <taxon>Astrophorina</taxon>
        <taxon>Geodiidae</taxon>
        <taxon>Geodia</taxon>
    </lineage>
</organism>
<accession>A0AA35QWM5</accession>
<feature type="non-terminal residue" evidence="1">
    <location>
        <position position="73"/>
    </location>
</feature>
<keyword evidence="2" id="KW-1185">Reference proteome</keyword>
<reference evidence="1" key="1">
    <citation type="submission" date="2023-03" db="EMBL/GenBank/DDBJ databases">
        <authorList>
            <person name="Steffen K."/>
            <person name="Cardenas P."/>
        </authorList>
    </citation>
    <scope>NUCLEOTIDE SEQUENCE</scope>
</reference>
<protein>
    <submittedName>
        <fullName evidence="1">Uncharacterized protein</fullName>
    </submittedName>
</protein>
<dbReference type="AlphaFoldDB" id="A0AA35QWM5"/>
<dbReference type="EMBL" id="CASHTH010000236">
    <property type="protein sequence ID" value="CAI7994966.1"/>
    <property type="molecule type" value="Genomic_DNA"/>
</dbReference>
<name>A0AA35QWM5_GEOBA</name>
<dbReference type="Proteomes" id="UP001174909">
    <property type="component" value="Unassembled WGS sequence"/>
</dbReference>
<gene>
    <name evidence="1" type="ORF">GBAR_LOCUS1584</name>
</gene>
<evidence type="ECO:0000313" key="2">
    <source>
        <dbReference type="Proteomes" id="UP001174909"/>
    </source>
</evidence>
<evidence type="ECO:0000313" key="1">
    <source>
        <dbReference type="EMBL" id="CAI7994966.1"/>
    </source>
</evidence>
<sequence length="73" mass="8529">FVEQEDQRPTWRIVLDALRDPLINNPRLAERIEKRLSGVSPIQQGLRNASDAVLQPYNAEEVHRRLCDMKSKF</sequence>
<comment type="caution">
    <text evidence="1">The sequence shown here is derived from an EMBL/GenBank/DDBJ whole genome shotgun (WGS) entry which is preliminary data.</text>
</comment>
<proteinExistence type="predicted"/>
<feature type="non-terminal residue" evidence="1">
    <location>
        <position position="1"/>
    </location>
</feature>